<accession>A0A6H0XK16</accession>
<dbReference type="AlphaFoldDB" id="A0A6H0XK16"/>
<sequence>MHSKKNNVQTNPLRDGDWDGVGEHWGAPGLQLVARAHDNDSTPVRPEAFIRTERSDIMYGSFRALMKNVHAPGTYLSFAWVSSNRSHASSTQMIGFNIPPAHNSTVTFYTGNVEVADRCSGTGVSLLDAHVHTISGDDSRMHEYRFDWTPSRMDFYIDGHWLSSSKGIQPRRGGSVEISLWSNGESKLGPVLQQEEVITVSYAKLYFNTTSPDTTVGKKWQDHTCQAWDLNDNTEPIPSEFFDESNPGKTFFFSKAVTHDNKALEHTDSALHFEDPVNWTENASAQQHSSLFLVAVMSTLAGLVALMV</sequence>
<feature type="compositionally biased region" description="Polar residues" evidence="1">
    <location>
        <begin position="1"/>
        <end position="12"/>
    </location>
</feature>
<dbReference type="Gene3D" id="2.60.120.200">
    <property type="match status" value="1"/>
</dbReference>
<evidence type="ECO:0000313" key="3">
    <source>
        <dbReference type="EMBL" id="QIW94980.1"/>
    </source>
</evidence>
<feature type="region of interest" description="Disordered" evidence="1">
    <location>
        <begin position="1"/>
        <end position="20"/>
    </location>
</feature>
<dbReference type="PANTHER" id="PTHR38121">
    <property type="entry name" value="GH16 DOMAIN-CONTAINING PROTEIN"/>
    <property type="match status" value="1"/>
</dbReference>
<dbReference type="SUPFAM" id="SSF49899">
    <property type="entry name" value="Concanavalin A-like lectins/glucanases"/>
    <property type="match status" value="1"/>
</dbReference>
<dbReference type="GO" id="GO:0004553">
    <property type="term" value="F:hydrolase activity, hydrolyzing O-glycosyl compounds"/>
    <property type="evidence" value="ECO:0007669"/>
    <property type="project" value="InterPro"/>
</dbReference>
<keyword evidence="4" id="KW-1185">Reference proteome</keyword>
<dbReference type="GO" id="GO:0005975">
    <property type="term" value="P:carbohydrate metabolic process"/>
    <property type="evidence" value="ECO:0007669"/>
    <property type="project" value="InterPro"/>
</dbReference>
<dbReference type="EMBL" id="CP051139">
    <property type="protein sequence ID" value="QIW94980.1"/>
    <property type="molecule type" value="Genomic_DNA"/>
</dbReference>
<dbReference type="InterPro" id="IPR013320">
    <property type="entry name" value="ConA-like_dom_sf"/>
</dbReference>
<name>A0A6H0XK16_9PEZI</name>
<proteinExistence type="predicted"/>
<reference evidence="3 4" key="1">
    <citation type="journal article" date="2016" name="Sci. Rep.">
        <title>Peltaster fructicola genome reveals evolution from an invasive phytopathogen to an ectophytic parasite.</title>
        <authorList>
            <person name="Xu C."/>
            <person name="Chen H."/>
            <person name="Gleason M.L."/>
            <person name="Xu J.R."/>
            <person name="Liu H."/>
            <person name="Zhang R."/>
            <person name="Sun G."/>
        </authorList>
    </citation>
    <scope>NUCLEOTIDE SEQUENCE [LARGE SCALE GENOMIC DNA]</scope>
    <source>
        <strain evidence="3 4">LNHT1506</strain>
    </source>
</reference>
<organism evidence="3 4">
    <name type="scientific">Peltaster fructicola</name>
    <dbReference type="NCBI Taxonomy" id="286661"/>
    <lineage>
        <taxon>Eukaryota</taxon>
        <taxon>Fungi</taxon>
        <taxon>Dikarya</taxon>
        <taxon>Ascomycota</taxon>
        <taxon>Pezizomycotina</taxon>
        <taxon>Dothideomycetes</taxon>
        <taxon>Dothideomycetes incertae sedis</taxon>
        <taxon>Peltaster</taxon>
    </lineage>
</organism>
<dbReference type="InterPro" id="IPR000757">
    <property type="entry name" value="Beta-glucanase-like"/>
</dbReference>
<evidence type="ECO:0000313" key="4">
    <source>
        <dbReference type="Proteomes" id="UP000503462"/>
    </source>
</evidence>
<dbReference type="CDD" id="cd00413">
    <property type="entry name" value="Glyco_hydrolase_16"/>
    <property type="match status" value="1"/>
</dbReference>
<protein>
    <recommendedName>
        <fullName evidence="2">GH16 domain-containing protein</fullName>
    </recommendedName>
</protein>
<dbReference type="PANTHER" id="PTHR38121:SF2">
    <property type="entry name" value="ACYLTRANSFERASE 3 DOMAIN-CONTAINING PROTEIN"/>
    <property type="match status" value="1"/>
</dbReference>
<dbReference type="Pfam" id="PF00722">
    <property type="entry name" value="Glyco_hydro_16"/>
    <property type="match status" value="1"/>
</dbReference>
<dbReference type="Proteomes" id="UP000503462">
    <property type="component" value="Chromosome 1"/>
</dbReference>
<evidence type="ECO:0000259" key="2">
    <source>
        <dbReference type="Pfam" id="PF00722"/>
    </source>
</evidence>
<dbReference type="OrthoDB" id="25131at2759"/>
<gene>
    <name evidence="3" type="ORF">AMS68_000498</name>
</gene>
<feature type="domain" description="GH16" evidence="2">
    <location>
        <begin position="52"/>
        <end position="185"/>
    </location>
</feature>
<evidence type="ECO:0000256" key="1">
    <source>
        <dbReference type="SAM" id="MobiDB-lite"/>
    </source>
</evidence>